<dbReference type="EMBL" id="GBXM01027364">
    <property type="protein sequence ID" value="JAH81213.1"/>
    <property type="molecule type" value="Transcribed_RNA"/>
</dbReference>
<reference evidence="1" key="1">
    <citation type="submission" date="2014-11" db="EMBL/GenBank/DDBJ databases">
        <authorList>
            <person name="Amaro Gonzalez C."/>
        </authorList>
    </citation>
    <scope>NUCLEOTIDE SEQUENCE</scope>
</reference>
<organism evidence="1">
    <name type="scientific">Anguilla anguilla</name>
    <name type="common">European freshwater eel</name>
    <name type="synonym">Muraena anguilla</name>
    <dbReference type="NCBI Taxonomy" id="7936"/>
    <lineage>
        <taxon>Eukaryota</taxon>
        <taxon>Metazoa</taxon>
        <taxon>Chordata</taxon>
        <taxon>Craniata</taxon>
        <taxon>Vertebrata</taxon>
        <taxon>Euteleostomi</taxon>
        <taxon>Actinopterygii</taxon>
        <taxon>Neopterygii</taxon>
        <taxon>Teleostei</taxon>
        <taxon>Anguilliformes</taxon>
        <taxon>Anguillidae</taxon>
        <taxon>Anguilla</taxon>
    </lineage>
</organism>
<proteinExistence type="predicted"/>
<accession>A0A0E9VVB8</accession>
<evidence type="ECO:0000313" key="1">
    <source>
        <dbReference type="EMBL" id="JAH81213.1"/>
    </source>
</evidence>
<name>A0A0E9VVB8_ANGAN</name>
<dbReference type="AlphaFoldDB" id="A0A0E9VVB8"/>
<protein>
    <submittedName>
        <fullName evidence="1">Uncharacterized protein</fullName>
    </submittedName>
</protein>
<sequence length="34" mass="3977">MFYADRLEKEVSKLEHIMLLALKNSNLQPSVKVM</sequence>
<reference evidence="1" key="2">
    <citation type="journal article" date="2015" name="Fish Shellfish Immunol.">
        <title>Early steps in the European eel (Anguilla anguilla)-Vibrio vulnificus interaction in the gills: Role of the RtxA13 toxin.</title>
        <authorList>
            <person name="Callol A."/>
            <person name="Pajuelo D."/>
            <person name="Ebbesson L."/>
            <person name="Teles M."/>
            <person name="MacKenzie S."/>
            <person name="Amaro C."/>
        </authorList>
    </citation>
    <scope>NUCLEOTIDE SEQUENCE</scope>
</reference>